<accession>A0A2A9M6D5</accession>
<protein>
    <submittedName>
        <fullName evidence="2">Uncharacterized protein</fullName>
    </submittedName>
</protein>
<feature type="region of interest" description="Disordered" evidence="1">
    <location>
        <begin position="23"/>
        <end position="77"/>
    </location>
</feature>
<evidence type="ECO:0000313" key="2">
    <source>
        <dbReference type="EMBL" id="PFH33535.1"/>
    </source>
</evidence>
<dbReference type="EMBL" id="NWUJ01000008">
    <property type="protein sequence ID" value="PFH33535.1"/>
    <property type="molecule type" value="Genomic_DNA"/>
</dbReference>
<evidence type="ECO:0000256" key="1">
    <source>
        <dbReference type="SAM" id="MobiDB-lite"/>
    </source>
</evidence>
<keyword evidence="3" id="KW-1185">Reference proteome</keyword>
<feature type="compositionally biased region" description="Polar residues" evidence="1">
    <location>
        <begin position="365"/>
        <end position="376"/>
    </location>
</feature>
<feature type="compositionally biased region" description="Basic and acidic residues" evidence="1">
    <location>
        <begin position="42"/>
        <end position="71"/>
    </location>
</feature>
<feature type="compositionally biased region" description="Basic and acidic residues" evidence="1">
    <location>
        <begin position="240"/>
        <end position="258"/>
    </location>
</feature>
<organism evidence="2 3">
    <name type="scientific">Besnoitia besnoiti</name>
    <name type="common">Apicomplexan protozoan</name>
    <dbReference type="NCBI Taxonomy" id="94643"/>
    <lineage>
        <taxon>Eukaryota</taxon>
        <taxon>Sar</taxon>
        <taxon>Alveolata</taxon>
        <taxon>Apicomplexa</taxon>
        <taxon>Conoidasida</taxon>
        <taxon>Coccidia</taxon>
        <taxon>Eucoccidiorida</taxon>
        <taxon>Eimeriorina</taxon>
        <taxon>Sarcocystidae</taxon>
        <taxon>Besnoitia</taxon>
    </lineage>
</organism>
<dbReference type="GeneID" id="40312678"/>
<sequence>MTVDCPCEKSVCSWLVASTGGGKEATQASAAGVPHMAPNPVEDTRALGDSGDGRRDNEARVSETSTRRRASDGNPTMRFEISSYSPYGSGLIEQVLPVEDTVPLSVICPTDSSSAPSSLDWRRTQHVWGATCASLPSSASPLAAVLSPGRRVVQLNGHRADTQGETVVRRQRDKPSNTAVSRAWLKSSGELYIEPLRDAVSQVGPTQAHAAQSRTSRLGVGASAPRESAELGLVSESTDDEHSGVQEAEDRGGKKSSEETQAPYAHGSVAVVSATTTETARNILLRCLGPTGTTEGPAADGGMPERLKRSSFIPDALARSPAPNDSVKLVCDKSRPADKAVSRPDTGCKHTYMQEGKTESVGARTGSSPDAKQPSHSCVSEAVDQHAMWCIFMHASGALVRKTISQLGQRACLSKDTETGVWQWAAARGVVGTRGKANEDHHMRLPIYEVKTLHAQLWKAFNASSATQ</sequence>
<proteinExistence type="predicted"/>
<evidence type="ECO:0000313" key="3">
    <source>
        <dbReference type="Proteomes" id="UP000224006"/>
    </source>
</evidence>
<comment type="caution">
    <text evidence="2">The sequence shown here is derived from an EMBL/GenBank/DDBJ whole genome shotgun (WGS) entry which is preliminary data.</text>
</comment>
<dbReference type="RefSeq" id="XP_029217544.1">
    <property type="nucleotide sequence ID" value="XM_029366113.1"/>
</dbReference>
<reference evidence="2 3" key="1">
    <citation type="submission" date="2017-09" db="EMBL/GenBank/DDBJ databases">
        <title>Genome sequencing of Besnoitia besnoiti strain Bb-Ger1.</title>
        <authorList>
            <person name="Schares G."/>
            <person name="Venepally P."/>
            <person name="Lorenzi H.A."/>
        </authorList>
    </citation>
    <scope>NUCLEOTIDE SEQUENCE [LARGE SCALE GENOMIC DNA]</scope>
    <source>
        <strain evidence="2 3">Bb-Ger1</strain>
    </source>
</reference>
<dbReference type="Proteomes" id="UP000224006">
    <property type="component" value="Chromosome VII"/>
</dbReference>
<dbReference type="KEGG" id="bbes:BESB_077520"/>
<feature type="region of interest" description="Disordered" evidence="1">
    <location>
        <begin position="338"/>
        <end position="376"/>
    </location>
</feature>
<gene>
    <name evidence="2" type="ORF">BESB_077520</name>
</gene>
<feature type="compositionally biased region" description="Basic and acidic residues" evidence="1">
    <location>
        <begin position="338"/>
        <end position="348"/>
    </location>
</feature>
<feature type="region of interest" description="Disordered" evidence="1">
    <location>
        <begin position="203"/>
        <end position="268"/>
    </location>
</feature>
<dbReference type="VEuPathDB" id="ToxoDB:BESB_077520"/>
<dbReference type="AlphaFoldDB" id="A0A2A9M6D5"/>
<name>A0A2A9M6D5_BESBE</name>
<feature type="compositionally biased region" description="Polar residues" evidence="1">
    <location>
        <begin position="203"/>
        <end position="216"/>
    </location>
</feature>